<proteinExistence type="inferred from homology"/>
<dbReference type="EMBL" id="LPXN01000096">
    <property type="protein sequence ID" value="KZD09675.1"/>
    <property type="molecule type" value="Genomic_DNA"/>
</dbReference>
<dbReference type="InterPro" id="IPR034149">
    <property type="entry name" value="TOPRIM_TopoI"/>
</dbReference>
<keyword evidence="9 10" id="KW-0413">Isomerase</keyword>
<dbReference type="InterPro" id="IPR013497">
    <property type="entry name" value="Topo_IA_cen"/>
</dbReference>
<feature type="region of interest" description="Disordered" evidence="11">
    <location>
        <begin position="639"/>
        <end position="665"/>
    </location>
</feature>
<dbReference type="InterPro" id="IPR013826">
    <property type="entry name" value="Topo_IA_cen_sub3"/>
</dbReference>
<dbReference type="PANTHER" id="PTHR42785:SF1">
    <property type="entry name" value="DNA TOPOISOMERASE"/>
    <property type="match status" value="1"/>
</dbReference>
<dbReference type="RefSeq" id="WP_067554648.1">
    <property type="nucleotide sequence ID" value="NZ_LPXN01000096.1"/>
</dbReference>
<comment type="function">
    <text evidence="10">Releases the supercoiling and torsional tension of DNA, which is introduced during the DNA replication and transcription, by transiently cleaving and rejoining one strand of the DNA duplex. Introduces a single-strand break via transesterification at a target site in duplex DNA. The scissile phosphodiester is attacked by the catalytic tyrosine of the enzyme, resulting in the formation of a DNA-(5'-phosphotyrosyl)-enzyme intermediate and the expulsion of a 3'-OH DNA strand. The free DNA strand then undergoes passage around the unbroken strand, thus removing DNA supercoils. Finally, in the religation step, the DNA 3'-OH attacks the covalent intermediate to expel the active-site tyrosine and restore the DNA phosphodiester backbone.</text>
</comment>
<dbReference type="InterPro" id="IPR013498">
    <property type="entry name" value="Topo_IA_Znf"/>
</dbReference>
<dbReference type="HAMAP" id="MF_00952">
    <property type="entry name" value="Topoisom_1_prok"/>
    <property type="match status" value="1"/>
</dbReference>
<evidence type="ECO:0000256" key="3">
    <source>
        <dbReference type="ARBA" id="ARBA00022723"/>
    </source>
</evidence>
<accession>A0A154W873</accession>
<dbReference type="InterPro" id="IPR003601">
    <property type="entry name" value="Topo_IA_2"/>
</dbReference>
<feature type="site" description="Interaction with DNA" evidence="10">
    <location>
        <position position="31"/>
    </location>
</feature>
<evidence type="ECO:0000259" key="12">
    <source>
        <dbReference type="PROSITE" id="PS50880"/>
    </source>
</evidence>
<dbReference type="Gene3D" id="3.30.65.10">
    <property type="entry name" value="Bacterial Topoisomerase I, domain 1"/>
    <property type="match status" value="1"/>
</dbReference>
<dbReference type="GO" id="GO:0003917">
    <property type="term" value="F:DNA topoisomerase type I (single strand cut, ATP-independent) activity"/>
    <property type="evidence" value="ECO:0007669"/>
    <property type="project" value="UniProtKB-UniRule"/>
</dbReference>
<evidence type="ECO:0000256" key="7">
    <source>
        <dbReference type="ARBA" id="ARBA00023029"/>
    </source>
</evidence>
<dbReference type="GO" id="GO:0005694">
    <property type="term" value="C:chromosome"/>
    <property type="evidence" value="ECO:0007669"/>
    <property type="project" value="InterPro"/>
</dbReference>
<dbReference type="PROSITE" id="PS52039">
    <property type="entry name" value="TOPO_IA_2"/>
    <property type="match status" value="1"/>
</dbReference>
<comment type="caution">
    <text evidence="14">The sequence shown here is derived from an EMBL/GenBank/DDBJ whole genome shotgun (WGS) entry which is preliminary data.</text>
</comment>
<dbReference type="InterPro" id="IPR013825">
    <property type="entry name" value="Topo_IA_cen_sub2"/>
</dbReference>
<dbReference type="InterPro" id="IPR023405">
    <property type="entry name" value="Topo_IA_core_domain"/>
</dbReference>
<dbReference type="InterPro" id="IPR000380">
    <property type="entry name" value="Topo_IA"/>
</dbReference>
<dbReference type="AlphaFoldDB" id="A0A154W873"/>
<dbReference type="Pfam" id="PF01396">
    <property type="entry name" value="Zn_ribbon_Top1"/>
    <property type="match status" value="1"/>
</dbReference>
<sequence length="843" mass="92471">MNVVIVESPAKAKTINKYLGDDYRVVASFGHVRDLPPKDGSVDPEQDFAMIWEVDGRSEKHIKDILKEMKGADRLYLATDPDREGEAISWHVKEVLEQRRVLKGVDVKRVTFNEITKNAVLDAMANPRELNREMVDAYLARRALDYLVGFTLSPVLWRKLPGSKSAGRVQSVALRLVCEREAEIEVFRPQEYWSVAAEMTTKAGDKFTANLTQLNGKKLGKMDLKDQAAAERAVAAIKAGRYAVAELEKKTVKRHPQPPFTTSTLQQEASRKLGFSASRTMQVAQRLYEGVDIGGETQGLITYMRTDGVQISREAVGAARGLIARDYGDKYVPDVPRAYSTKAKNAQEAHEAVRPTDLFRRPKDVARFLEPDQLKLYELVWKRTVASQMQSAALDQTAADIATPDGTVVLRATGSIITFDGFLTLYQESRDEPAEDDESRLLPPMAKGDPMGLGLVKPDQHFTQPPPRYSEASLVKKLEELGIGRPSTYASILQVLQDRNYVRLEKRRFVPEDRGRMVTAFLSNFFERYVQYNFTAELENQLDDISGGRIDYKQVLRDFWQHFRGAIDGTKDLTITQVLDALDADLGPHFFPETADGTDPRRCPSCGTGRLGLKLGRNGGFIGCSNYPECRHTRALTLPGDDDSAEGGLPDGGTKELGTDPATGLGVSMRKGPYGVYIQLGEANGEEKPKRVSLPKGASPASIDLEGALSLLSLPREIGKDPESGEQITAGIGRFGPYVGRFGPYVQHDGVRANLKKDMDAEAVTLEQAVALVDAKGPAKGKKATAKKAPAKKAAPKKAAPKKAAANGAEKKAPAKKAAPKKAAAKKPAKTDDATQPPPWKAD</sequence>
<feature type="site" description="Interaction with DNA" evidence="10">
    <location>
        <position position="499"/>
    </location>
</feature>
<gene>
    <name evidence="10" type="primary">topA</name>
    <name evidence="14" type="ORF">AUP43_06930</name>
</gene>
<comment type="similarity">
    <text evidence="2 10">Belongs to the type IA topoisomerase family.</text>
</comment>
<evidence type="ECO:0000313" key="15">
    <source>
        <dbReference type="Proteomes" id="UP000076400"/>
    </source>
</evidence>
<feature type="site" description="Interaction with DNA" evidence="10">
    <location>
        <position position="145"/>
    </location>
</feature>
<dbReference type="OrthoDB" id="9804262at2"/>
<protein>
    <recommendedName>
        <fullName evidence="10">DNA topoisomerase 1</fullName>
        <ecNumber evidence="10">5.6.2.1</ecNumber>
    </recommendedName>
    <alternativeName>
        <fullName evidence="10">DNA topoisomerase I</fullName>
    </alternativeName>
</protein>
<dbReference type="Pfam" id="PF13368">
    <property type="entry name" value="Toprim_C_rpt"/>
    <property type="match status" value="2"/>
</dbReference>
<feature type="site" description="Interaction with DNA" evidence="10">
    <location>
        <position position="157"/>
    </location>
</feature>
<dbReference type="Gene3D" id="2.70.20.10">
    <property type="entry name" value="Topoisomerase I, domain 3"/>
    <property type="match status" value="1"/>
</dbReference>
<keyword evidence="3" id="KW-0479">Metal-binding</keyword>
<dbReference type="PANTHER" id="PTHR42785">
    <property type="entry name" value="DNA TOPOISOMERASE, TYPE IA, CORE"/>
    <property type="match status" value="1"/>
</dbReference>
<keyword evidence="5" id="KW-0862">Zinc</keyword>
<dbReference type="InterPro" id="IPR003602">
    <property type="entry name" value="Topo_IA_DNA-bd_dom"/>
</dbReference>
<evidence type="ECO:0000256" key="2">
    <source>
        <dbReference type="ARBA" id="ARBA00009446"/>
    </source>
</evidence>
<feature type="region of interest" description="Disordered" evidence="11">
    <location>
        <begin position="777"/>
        <end position="843"/>
    </location>
</feature>
<keyword evidence="7 10" id="KW-0799">Topoisomerase</keyword>
<dbReference type="InterPro" id="IPR005733">
    <property type="entry name" value="TopoI_bac-type"/>
</dbReference>
<dbReference type="CDD" id="cd00186">
    <property type="entry name" value="TOP1Ac"/>
    <property type="match status" value="1"/>
</dbReference>
<dbReference type="GO" id="GO:0003677">
    <property type="term" value="F:DNA binding"/>
    <property type="evidence" value="ECO:0007669"/>
    <property type="project" value="UniProtKB-KW"/>
</dbReference>
<evidence type="ECO:0000256" key="9">
    <source>
        <dbReference type="ARBA" id="ARBA00023235"/>
    </source>
</evidence>
<evidence type="ECO:0000256" key="10">
    <source>
        <dbReference type="HAMAP-Rule" id="MF_00952"/>
    </source>
</evidence>
<evidence type="ECO:0000313" key="14">
    <source>
        <dbReference type="EMBL" id="KZD09675.1"/>
    </source>
</evidence>
<dbReference type="Gene3D" id="3.40.50.140">
    <property type="match status" value="1"/>
</dbReference>
<comment type="catalytic activity">
    <reaction evidence="1 10">
        <text>ATP-independent breakage of single-stranded DNA, followed by passage and rejoining.</text>
        <dbReference type="EC" id="5.6.2.1"/>
    </reaction>
</comment>
<dbReference type="EC" id="5.6.2.1" evidence="10"/>
<dbReference type="InterPro" id="IPR028612">
    <property type="entry name" value="Topoisom_1_IA"/>
</dbReference>
<evidence type="ECO:0000256" key="4">
    <source>
        <dbReference type="ARBA" id="ARBA00022771"/>
    </source>
</evidence>
<dbReference type="InterPro" id="IPR025589">
    <property type="entry name" value="Toprim_C_rpt"/>
</dbReference>
<evidence type="ECO:0000259" key="13">
    <source>
        <dbReference type="PROSITE" id="PS52039"/>
    </source>
</evidence>
<dbReference type="Pfam" id="PF01131">
    <property type="entry name" value="Topoisom_bac"/>
    <property type="match status" value="1"/>
</dbReference>
<dbReference type="InterPro" id="IPR023406">
    <property type="entry name" value="Topo_IA_AS"/>
</dbReference>
<evidence type="ECO:0000256" key="6">
    <source>
        <dbReference type="ARBA" id="ARBA00022842"/>
    </source>
</evidence>
<organism evidence="14 15">
    <name type="scientific">Oceanibaculum pacificum</name>
    <dbReference type="NCBI Taxonomy" id="580166"/>
    <lineage>
        <taxon>Bacteria</taxon>
        <taxon>Pseudomonadati</taxon>
        <taxon>Pseudomonadota</taxon>
        <taxon>Alphaproteobacteria</taxon>
        <taxon>Rhodospirillales</taxon>
        <taxon>Oceanibaculaceae</taxon>
        <taxon>Oceanibaculum</taxon>
    </lineage>
</organism>
<keyword evidence="4" id="KW-0863">Zinc-finger</keyword>
<dbReference type="Gene3D" id="1.10.290.10">
    <property type="entry name" value="Topoisomerase I, domain 4"/>
    <property type="match status" value="1"/>
</dbReference>
<feature type="domain" description="Toprim" evidence="12">
    <location>
        <begin position="1"/>
        <end position="115"/>
    </location>
</feature>
<name>A0A154W873_9PROT</name>
<comment type="caution">
    <text evidence="10">Lacks conserved residue(s) required for the propagation of feature annotation.</text>
</comment>
<dbReference type="SUPFAM" id="SSF56712">
    <property type="entry name" value="Prokaryotic type I DNA topoisomerase"/>
    <property type="match status" value="1"/>
</dbReference>
<dbReference type="PRINTS" id="PR00417">
    <property type="entry name" value="PRTPISMRASEI"/>
</dbReference>
<dbReference type="PROSITE" id="PS00396">
    <property type="entry name" value="TOPO_IA_1"/>
    <property type="match status" value="1"/>
</dbReference>
<keyword evidence="8 10" id="KW-0238">DNA-binding</keyword>
<dbReference type="SMART" id="SM00493">
    <property type="entry name" value="TOPRIM"/>
    <property type="match status" value="1"/>
</dbReference>
<dbReference type="SUPFAM" id="SSF57783">
    <property type="entry name" value="Zinc beta-ribbon"/>
    <property type="match status" value="1"/>
</dbReference>
<dbReference type="STRING" id="580166.AUP43_06930"/>
<feature type="site" description="Interaction with DNA" evidence="10">
    <location>
        <position position="141"/>
    </location>
</feature>
<evidence type="ECO:0000256" key="5">
    <source>
        <dbReference type="ARBA" id="ARBA00022833"/>
    </source>
</evidence>
<dbReference type="GO" id="GO:0006265">
    <property type="term" value="P:DNA topological change"/>
    <property type="evidence" value="ECO:0007669"/>
    <property type="project" value="UniProtKB-UniRule"/>
</dbReference>
<dbReference type="SMART" id="SM00437">
    <property type="entry name" value="TOP1Ac"/>
    <property type="match status" value="1"/>
</dbReference>
<feature type="compositionally biased region" description="Basic residues" evidence="11">
    <location>
        <begin position="814"/>
        <end position="828"/>
    </location>
</feature>
<evidence type="ECO:0000256" key="11">
    <source>
        <dbReference type="SAM" id="MobiDB-lite"/>
    </source>
</evidence>
<dbReference type="NCBIfam" id="TIGR01051">
    <property type="entry name" value="topA_bact"/>
    <property type="match status" value="1"/>
</dbReference>
<dbReference type="InterPro" id="IPR013824">
    <property type="entry name" value="Topo_IA_cen_sub1"/>
</dbReference>
<dbReference type="CDD" id="cd03363">
    <property type="entry name" value="TOPRIM_TopoIA_TopoI"/>
    <property type="match status" value="1"/>
</dbReference>
<reference evidence="14 15" key="1">
    <citation type="submission" date="2015-12" db="EMBL/GenBank/DDBJ databases">
        <title>Genome sequence of Oceanibaculum pacificum MCCC 1A02656.</title>
        <authorList>
            <person name="Lu L."/>
            <person name="Lai Q."/>
            <person name="Shao Z."/>
            <person name="Qian P."/>
        </authorList>
    </citation>
    <scope>NUCLEOTIDE SEQUENCE [LARGE SCALE GENOMIC DNA]</scope>
    <source>
        <strain evidence="14 15">MCCC 1A02656</strain>
    </source>
</reference>
<feature type="region of interest" description="Interaction with DNA" evidence="10">
    <location>
        <begin position="165"/>
        <end position="170"/>
    </location>
</feature>
<feature type="domain" description="Topo IA-type catalytic" evidence="13">
    <location>
        <begin position="131"/>
        <end position="567"/>
    </location>
</feature>
<dbReference type="GO" id="GO:0008270">
    <property type="term" value="F:zinc ion binding"/>
    <property type="evidence" value="ECO:0007669"/>
    <property type="project" value="UniProtKB-KW"/>
</dbReference>
<dbReference type="SMART" id="SM00436">
    <property type="entry name" value="TOP1Bc"/>
    <property type="match status" value="1"/>
</dbReference>
<dbReference type="Gene3D" id="1.10.460.10">
    <property type="entry name" value="Topoisomerase I, domain 2"/>
    <property type="match status" value="1"/>
</dbReference>
<feature type="active site" description="O-(5'-phospho-DNA)-tyrosine intermediate" evidence="10">
    <location>
        <position position="303"/>
    </location>
</feature>
<feature type="compositionally biased region" description="Basic residues" evidence="11">
    <location>
        <begin position="779"/>
        <end position="801"/>
    </location>
</feature>
<comment type="subunit">
    <text evidence="10">Monomer.</text>
</comment>
<keyword evidence="15" id="KW-1185">Reference proteome</keyword>
<keyword evidence="6" id="KW-0460">Magnesium</keyword>
<dbReference type="InterPro" id="IPR006171">
    <property type="entry name" value="TOPRIM_dom"/>
</dbReference>
<feature type="site" description="Interaction with DNA" evidence="10">
    <location>
        <position position="305"/>
    </location>
</feature>
<feature type="site" description="Interaction with DNA" evidence="10">
    <location>
        <position position="142"/>
    </location>
</feature>
<dbReference type="Proteomes" id="UP000076400">
    <property type="component" value="Unassembled WGS sequence"/>
</dbReference>
<evidence type="ECO:0000256" key="8">
    <source>
        <dbReference type="ARBA" id="ARBA00023125"/>
    </source>
</evidence>
<evidence type="ECO:0000256" key="1">
    <source>
        <dbReference type="ARBA" id="ARBA00000213"/>
    </source>
</evidence>
<dbReference type="Pfam" id="PF01751">
    <property type="entry name" value="Toprim"/>
    <property type="match status" value="1"/>
</dbReference>
<dbReference type="PROSITE" id="PS50880">
    <property type="entry name" value="TOPRIM"/>
    <property type="match status" value="1"/>
</dbReference>